<dbReference type="Proteomes" id="UP000515291">
    <property type="component" value="Chromosome"/>
</dbReference>
<protein>
    <submittedName>
        <fullName evidence="3">TIGR02217 family protein</fullName>
    </submittedName>
</protein>
<dbReference type="EMBL" id="CP050292">
    <property type="protein sequence ID" value="QND70581.1"/>
    <property type="molecule type" value="Genomic_DNA"/>
</dbReference>
<dbReference type="InterPro" id="IPR011928">
    <property type="entry name" value="Phage_phiJL001_Gp84"/>
</dbReference>
<evidence type="ECO:0000259" key="2">
    <source>
        <dbReference type="Pfam" id="PF09356"/>
    </source>
</evidence>
<sequence length="332" mass="35549">MIPFHDILFPLDIALKSAGGPERRTEIVSFGSGREERNARWAHSRRRYDAGYGIRTLAALQSVVAFFEERRGRLHGFRWRDRLDQTSNVSGGTISPRDQGIGIGDGATASFQLMKTYGSSFAPYQRPITKPVDGSVRIAVAGDEISSSAFSCDVTTGLVTFASGHIPATGAAITAGFQFDVPVRFDTDYLEVDLSAFLTRRDGVVAGFTDHDCDLVIGGVTYRAGTGLAASEATFTAGRLTWTSGGNAGLAMEVKQHRVTPGHVRLSLWQAMAEPIAIGDMFTVTAGCDKTLATCRDRFGNVDNFRGFPAIPGNDFVMSYPTPGTGGGMSGL</sequence>
<dbReference type="Pfam" id="PF09356">
    <property type="entry name" value="Phage_BR0599"/>
    <property type="match status" value="1"/>
</dbReference>
<proteinExistence type="predicted"/>
<evidence type="ECO:0000313" key="4">
    <source>
        <dbReference type="Proteomes" id="UP000515291"/>
    </source>
</evidence>
<dbReference type="AlphaFoldDB" id="A0A7G6TUZ9"/>
<dbReference type="NCBIfam" id="TIGR02217">
    <property type="entry name" value="chp_TIGR02217"/>
    <property type="match status" value="1"/>
</dbReference>
<feature type="domain" description="DUF2460" evidence="1">
    <location>
        <begin position="5"/>
        <end position="198"/>
    </location>
</feature>
<name>A0A7G6TUZ9_9BRAD</name>
<dbReference type="Pfam" id="PF09343">
    <property type="entry name" value="DUF2460"/>
    <property type="match status" value="1"/>
</dbReference>
<evidence type="ECO:0000313" key="3">
    <source>
        <dbReference type="EMBL" id="QND70581.1"/>
    </source>
</evidence>
<dbReference type="InterPro" id="IPR011740">
    <property type="entry name" value="DUF2460"/>
</dbReference>
<evidence type="ECO:0000259" key="1">
    <source>
        <dbReference type="Pfam" id="PF09343"/>
    </source>
</evidence>
<accession>A0A7G6TUZ9</accession>
<dbReference type="NCBIfam" id="TIGR02218">
    <property type="entry name" value="phg_TIGR02218"/>
    <property type="match status" value="1"/>
</dbReference>
<organism evidence="3 4">
    <name type="scientific">Tardiphaga robiniae</name>
    <dbReference type="NCBI Taxonomy" id="943830"/>
    <lineage>
        <taxon>Bacteria</taxon>
        <taxon>Pseudomonadati</taxon>
        <taxon>Pseudomonadota</taxon>
        <taxon>Alphaproteobacteria</taxon>
        <taxon>Hyphomicrobiales</taxon>
        <taxon>Nitrobacteraceae</taxon>
        <taxon>Tardiphaga</taxon>
    </lineage>
</organism>
<gene>
    <name evidence="3" type="ORF">HB776_04525</name>
</gene>
<dbReference type="InterPro" id="IPR018964">
    <property type="entry name" value="Phage_phiJL001_Gp84_C"/>
</dbReference>
<feature type="domain" description="Bacteriophage phiJL001 Gp84 C-terminal" evidence="2">
    <location>
        <begin position="234"/>
        <end position="315"/>
    </location>
</feature>
<dbReference type="KEGG" id="trb:HB776_04525"/>
<reference evidence="4" key="1">
    <citation type="journal article" date="2020" name="Mol. Plant Microbe">
        <title>Rhizobial microsymbionts of the narrowly endemic Oxytropis species growing in Kamchatka are characterized by significant genetic diversity and possess a set of genes that are associated with T3SS and T6SS secretion systems and can affect the development of symbiosis.</title>
        <authorList>
            <person name="Safronova V."/>
            <person name="Guro P."/>
            <person name="Sazanova A."/>
            <person name="Kuznetsova I."/>
            <person name="Belimov A."/>
            <person name="Yakubov V."/>
            <person name="Chirak E."/>
            <person name="Afonin A."/>
            <person name="Gogolev Y."/>
            <person name="Andronov E."/>
            <person name="Tikhonovich I."/>
        </authorList>
    </citation>
    <scope>NUCLEOTIDE SEQUENCE [LARGE SCALE GENOMIC DNA]</scope>
    <source>
        <strain evidence="4">581</strain>
    </source>
</reference>